<feature type="transmembrane region" description="Helical" evidence="5">
    <location>
        <begin position="87"/>
        <end position="113"/>
    </location>
</feature>
<dbReference type="Proteomes" id="UP000325273">
    <property type="component" value="Unassembled WGS sequence"/>
</dbReference>
<dbReference type="PROSITE" id="PS50850">
    <property type="entry name" value="MFS"/>
    <property type="match status" value="1"/>
</dbReference>
<feature type="domain" description="Major facilitator superfamily (MFS) profile" evidence="6">
    <location>
        <begin position="1"/>
        <end position="179"/>
    </location>
</feature>
<keyword evidence="8" id="KW-1185">Reference proteome</keyword>
<dbReference type="InterPro" id="IPR011701">
    <property type="entry name" value="MFS"/>
</dbReference>
<feature type="transmembrane region" description="Helical" evidence="5">
    <location>
        <begin position="155"/>
        <end position="173"/>
    </location>
</feature>
<keyword evidence="2 5" id="KW-0812">Transmembrane</keyword>
<dbReference type="GO" id="GO:0046943">
    <property type="term" value="F:carboxylic acid transmembrane transporter activity"/>
    <property type="evidence" value="ECO:0007669"/>
    <property type="project" value="TreeGrafter"/>
</dbReference>
<dbReference type="InterPro" id="IPR036259">
    <property type="entry name" value="MFS_trans_sf"/>
</dbReference>
<evidence type="ECO:0000256" key="2">
    <source>
        <dbReference type="ARBA" id="ARBA00022692"/>
    </source>
</evidence>
<dbReference type="SUPFAM" id="SSF103473">
    <property type="entry name" value="MFS general substrate transporter"/>
    <property type="match status" value="1"/>
</dbReference>
<dbReference type="AlphaFoldDB" id="A0A5B0G433"/>
<evidence type="ECO:0000313" key="8">
    <source>
        <dbReference type="Proteomes" id="UP000325273"/>
    </source>
</evidence>
<feature type="transmembrane region" description="Helical" evidence="5">
    <location>
        <begin position="125"/>
        <end position="143"/>
    </location>
</feature>
<dbReference type="Gene3D" id="1.20.1250.20">
    <property type="entry name" value="MFS general substrate transporter like domains"/>
    <property type="match status" value="1"/>
</dbReference>
<organism evidence="7 8">
    <name type="scientific">Paraburkholderia panacisoli</name>
    <dbReference type="NCBI Taxonomy" id="2603818"/>
    <lineage>
        <taxon>Bacteria</taxon>
        <taxon>Pseudomonadati</taxon>
        <taxon>Pseudomonadota</taxon>
        <taxon>Betaproteobacteria</taxon>
        <taxon>Burkholderiales</taxon>
        <taxon>Burkholderiaceae</taxon>
        <taxon>Paraburkholderia</taxon>
    </lineage>
</organism>
<dbReference type="GO" id="GO:0005886">
    <property type="term" value="C:plasma membrane"/>
    <property type="evidence" value="ECO:0007669"/>
    <property type="project" value="TreeGrafter"/>
</dbReference>
<dbReference type="PANTHER" id="PTHR23508:SF10">
    <property type="entry name" value="CARBOXYLIC ACID TRANSPORTER PROTEIN HOMOLOG"/>
    <property type="match status" value="1"/>
</dbReference>
<evidence type="ECO:0000259" key="6">
    <source>
        <dbReference type="PROSITE" id="PS50850"/>
    </source>
</evidence>
<evidence type="ECO:0000256" key="5">
    <source>
        <dbReference type="SAM" id="Phobius"/>
    </source>
</evidence>
<dbReference type="InterPro" id="IPR020846">
    <property type="entry name" value="MFS_dom"/>
</dbReference>
<dbReference type="PANTHER" id="PTHR23508">
    <property type="entry name" value="CARBOXYLIC ACID TRANSPORTER PROTEIN HOMOLOG"/>
    <property type="match status" value="1"/>
</dbReference>
<gene>
    <name evidence="7" type="ORF">FVF58_50040</name>
</gene>
<comment type="subcellular location">
    <subcellularLocation>
        <location evidence="1">Membrane</location>
        <topology evidence="1">Multi-pass membrane protein</topology>
    </subcellularLocation>
</comment>
<keyword evidence="4 5" id="KW-0472">Membrane</keyword>
<keyword evidence="3 5" id="KW-1133">Transmembrane helix</keyword>
<evidence type="ECO:0000256" key="4">
    <source>
        <dbReference type="ARBA" id="ARBA00023136"/>
    </source>
</evidence>
<feature type="transmembrane region" description="Helical" evidence="5">
    <location>
        <begin position="64"/>
        <end position="81"/>
    </location>
</feature>
<evidence type="ECO:0000313" key="7">
    <source>
        <dbReference type="EMBL" id="KAA0997321.1"/>
    </source>
</evidence>
<feature type="transmembrane region" description="Helical" evidence="5">
    <location>
        <begin position="37"/>
        <end position="57"/>
    </location>
</feature>
<dbReference type="Pfam" id="PF07690">
    <property type="entry name" value="MFS_1"/>
    <property type="match status" value="1"/>
</dbReference>
<name>A0A5B0G433_9BURK</name>
<dbReference type="RefSeq" id="WP_149676843.1">
    <property type="nucleotide sequence ID" value="NZ_VTUZ01000096.1"/>
</dbReference>
<evidence type="ECO:0000256" key="1">
    <source>
        <dbReference type="ARBA" id="ARBA00004141"/>
    </source>
</evidence>
<dbReference type="EMBL" id="VTUZ01000096">
    <property type="protein sequence ID" value="KAA0997321.1"/>
    <property type="molecule type" value="Genomic_DNA"/>
</dbReference>
<reference evidence="7 8" key="1">
    <citation type="submission" date="2019-08" db="EMBL/GenBank/DDBJ databases">
        <title>Paraburkholderia sp. DCY113.</title>
        <authorList>
            <person name="Kang J."/>
        </authorList>
    </citation>
    <scope>NUCLEOTIDE SEQUENCE [LARGE SCALE GENOMIC DNA]</scope>
    <source>
        <strain evidence="7 8">DCY113</strain>
    </source>
</reference>
<accession>A0A5B0G433</accession>
<sequence>MRLWGACFFNLLILYFLANWLPTLIKSAGVSMGDAISIGTALQVGGATGALALGALIDRIGFRPTLVPCFIVAAVSLYIFGHPGLTVAMLSALAGVTGFCIVGGQASITALAVNFYPTEARSTGVGWALGAGRFGAILAPLLGGEFIKAGMGNSIIFPALAVPAVLTALLVWAMRLTGDGSVRAVAPKQSIA</sequence>
<proteinExistence type="predicted"/>
<comment type="caution">
    <text evidence="7">The sequence shown here is derived from an EMBL/GenBank/DDBJ whole genome shotgun (WGS) entry which is preliminary data.</text>
</comment>
<protein>
    <submittedName>
        <fullName evidence="7">Aromatic acid/H+ symport family MFS transporter</fullName>
    </submittedName>
</protein>
<evidence type="ECO:0000256" key="3">
    <source>
        <dbReference type="ARBA" id="ARBA00022989"/>
    </source>
</evidence>